<evidence type="ECO:0000313" key="3">
    <source>
        <dbReference type="Proteomes" id="UP000076842"/>
    </source>
</evidence>
<organism evidence="2 3">
    <name type="scientific">Calocera cornea HHB12733</name>
    <dbReference type="NCBI Taxonomy" id="1353952"/>
    <lineage>
        <taxon>Eukaryota</taxon>
        <taxon>Fungi</taxon>
        <taxon>Dikarya</taxon>
        <taxon>Basidiomycota</taxon>
        <taxon>Agaricomycotina</taxon>
        <taxon>Dacrymycetes</taxon>
        <taxon>Dacrymycetales</taxon>
        <taxon>Dacrymycetaceae</taxon>
        <taxon>Calocera</taxon>
    </lineage>
</organism>
<dbReference type="Proteomes" id="UP000076842">
    <property type="component" value="Unassembled WGS sequence"/>
</dbReference>
<keyword evidence="1" id="KW-0732">Signal</keyword>
<dbReference type="EMBL" id="KV423945">
    <property type="protein sequence ID" value="KZT59002.1"/>
    <property type="molecule type" value="Genomic_DNA"/>
</dbReference>
<dbReference type="OrthoDB" id="3363625at2759"/>
<proteinExistence type="predicted"/>
<dbReference type="STRING" id="1353952.A0A165H916"/>
<evidence type="ECO:0000256" key="1">
    <source>
        <dbReference type="SAM" id="SignalP"/>
    </source>
</evidence>
<feature type="chain" id="PRO_5007858563" description="Extracellular membrane protein CFEM domain-containing protein" evidence="1">
    <location>
        <begin position="19"/>
        <end position="415"/>
    </location>
</feature>
<sequence>MRFSIAALLFALPAIVSAVPSHSYDARFAALTVKHARVAQRMANPLAERTELSVRQTACTTQCSSSTDSSAVTAYNKCGDNDVVCICNALESMSSACLACVLPAIGLTASELNTACGSGSTTTQCDSQCSSSGDVAANTAAGECTTSSLSDPCVCAALGEMSTTCRSCLLQASGITSSQYTQECAASGTNSSTAVGSTPTGTSSSCATSCSSASDQSALNTGAQCAETDTTCQCNALAQLSSGCLTCELNAVGLTQSQYQAACSGGAGGSPSYSFVGGTPTSSASSSSPTSGSGANGFTVASCNPSCSSTADQTAITQGNACSATDVSCACTAFAAMDSTCRSCILSANGLSQTDLNSQCAAASSQSSASSTAGPGASTLPNSQQPTSGVVAGFSIGLKEVMGVAAVALGAVIFV</sequence>
<name>A0A165H916_9BASI</name>
<dbReference type="InParanoid" id="A0A165H916"/>
<evidence type="ECO:0008006" key="4">
    <source>
        <dbReference type="Google" id="ProtNLM"/>
    </source>
</evidence>
<keyword evidence="3" id="KW-1185">Reference proteome</keyword>
<accession>A0A165H916</accession>
<dbReference type="AlphaFoldDB" id="A0A165H916"/>
<reference evidence="2 3" key="1">
    <citation type="journal article" date="2016" name="Mol. Biol. Evol.">
        <title>Comparative Genomics of Early-Diverging Mushroom-Forming Fungi Provides Insights into the Origins of Lignocellulose Decay Capabilities.</title>
        <authorList>
            <person name="Nagy L.G."/>
            <person name="Riley R."/>
            <person name="Tritt A."/>
            <person name="Adam C."/>
            <person name="Daum C."/>
            <person name="Floudas D."/>
            <person name="Sun H."/>
            <person name="Yadav J.S."/>
            <person name="Pangilinan J."/>
            <person name="Larsson K.H."/>
            <person name="Matsuura K."/>
            <person name="Barry K."/>
            <person name="Labutti K."/>
            <person name="Kuo R."/>
            <person name="Ohm R.A."/>
            <person name="Bhattacharya S.S."/>
            <person name="Shirouzu T."/>
            <person name="Yoshinaga Y."/>
            <person name="Martin F.M."/>
            <person name="Grigoriev I.V."/>
            <person name="Hibbett D.S."/>
        </authorList>
    </citation>
    <scope>NUCLEOTIDE SEQUENCE [LARGE SCALE GENOMIC DNA]</scope>
    <source>
        <strain evidence="2 3">HHB12733</strain>
    </source>
</reference>
<gene>
    <name evidence="2" type="ORF">CALCODRAFT_516416</name>
</gene>
<feature type="signal peptide" evidence="1">
    <location>
        <begin position="1"/>
        <end position="18"/>
    </location>
</feature>
<evidence type="ECO:0000313" key="2">
    <source>
        <dbReference type="EMBL" id="KZT59002.1"/>
    </source>
</evidence>
<protein>
    <recommendedName>
        <fullName evidence="4">Extracellular membrane protein CFEM domain-containing protein</fullName>
    </recommendedName>
</protein>